<evidence type="ECO:0000256" key="1">
    <source>
        <dbReference type="SAM" id="MobiDB-lite"/>
    </source>
</evidence>
<keyword evidence="2" id="KW-1133">Transmembrane helix</keyword>
<evidence type="ECO:0000313" key="4">
    <source>
        <dbReference type="Proteomes" id="UP000319976"/>
    </source>
</evidence>
<dbReference type="CDD" id="cd00081">
    <property type="entry name" value="Hint"/>
    <property type="match status" value="1"/>
</dbReference>
<dbReference type="Proteomes" id="UP000319976">
    <property type="component" value="Chromosome"/>
</dbReference>
<keyword evidence="4" id="KW-1185">Reference proteome</keyword>
<feature type="region of interest" description="Disordered" evidence="1">
    <location>
        <begin position="1"/>
        <end position="39"/>
    </location>
</feature>
<evidence type="ECO:0000256" key="2">
    <source>
        <dbReference type="SAM" id="Phobius"/>
    </source>
</evidence>
<reference evidence="3 4" key="1">
    <citation type="submission" date="2019-02" db="EMBL/GenBank/DDBJ databases">
        <title>Deep-cultivation of Planctomycetes and their phenomic and genomic characterization uncovers novel biology.</title>
        <authorList>
            <person name="Wiegand S."/>
            <person name="Jogler M."/>
            <person name="Boedeker C."/>
            <person name="Pinto D."/>
            <person name="Vollmers J."/>
            <person name="Rivas-Marin E."/>
            <person name="Kohn T."/>
            <person name="Peeters S.H."/>
            <person name="Heuer A."/>
            <person name="Rast P."/>
            <person name="Oberbeckmann S."/>
            <person name="Bunk B."/>
            <person name="Jeske O."/>
            <person name="Meyerdierks A."/>
            <person name="Storesund J.E."/>
            <person name="Kallscheuer N."/>
            <person name="Luecker S."/>
            <person name="Lage O.M."/>
            <person name="Pohl T."/>
            <person name="Merkel B.J."/>
            <person name="Hornburger P."/>
            <person name="Mueller R.-W."/>
            <person name="Bruemmer F."/>
            <person name="Labrenz M."/>
            <person name="Spormann A.M."/>
            <person name="Op den Camp H."/>
            <person name="Overmann J."/>
            <person name="Amann R."/>
            <person name="Jetten M.S.M."/>
            <person name="Mascher T."/>
            <person name="Medema M.H."/>
            <person name="Devos D.P."/>
            <person name="Kaster A.-K."/>
            <person name="Ovreas L."/>
            <person name="Rohde M."/>
            <person name="Galperin M.Y."/>
            <person name="Jogler C."/>
        </authorList>
    </citation>
    <scope>NUCLEOTIDE SEQUENCE [LARGE SCALE GENOMIC DNA]</scope>
    <source>
        <strain evidence="3 4">V22</strain>
    </source>
</reference>
<feature type="region of interest" description="Disordered" evidence="1">
    <location>
        <begin position="64"/>
        <end position="93"/>
    </location>
</feature>
<evidence type="ECO:0000313" key="3">
    <source>
        <dbReference type="EMBL" id="QDT64699.1"/>
    </source>
</evidence>
<dbReference type="Pfam" id="PF07591">
    <property type="entry name" value="PT-HINT"/>
    <property type="match status" value="1"/>
</dbReference>
<keyword evidence="2" id="KW-0472">Membrane</keyword>
<feature type="transmembrane region" description="Helical" evidence="2">
    <location>
        <begin position="102"/>
        <end position="121"/>
    </location>
</feature>
<evidence type="ECO:0008006" key="5">
    <source>
        <dbReference type="Google" id="ProtNLM"/>
    </source>
</evidence>
<gene>
    <name evidence="3" type="ORF">V22_19400</name>
</gene>
<proteinExistence type="predicted"/>
<dbReference type="InterPro" id="IPR036844">
    <property type="entry name" value="Hint_dom_sf"/>
</dbReference>
<dbReference type="SUPFAM" id="SSF51294">
    <property type="entry name" value="Hedgehog/intein (Hint) domain"/>
    <property type="match status" value="1"/>
</dbReference>
<keyword evidence="2" id="KW-0812">Transmembrane</keyword>
<dbReference type="EMBL" id="CP036316">
    <property type="protein sequence ID" value="QDT64699.1"/>
    <property type="molecule type" value="Genomic_DNA"/>
</dbReference>
<name>A0A517T8M1_9PLAN</name>
<accession>A0A517T8M1</accession>
<protein>
    <recommendedName>
        <fullName evidence="5">Intein C-terminal splicing domain-containing protein</fullName>
    </recommendedName>
</protein>
<dbReference type="KEGG" id="chya:V22_19400"/>
<organism evidence="3 4">
    <name type="scientific">Calycomorphotria hydatis</name>
    <dbReference type="NCBI Taxonomy" id="2528027"/>
    <lineage>
        <taxon>Bacteria</taxon>
        <taxon>Pseudomonadati</taxon>
        <taxon>Planctomycetota</taxon>
        <taxon>Planctomycetia</taxon>
        <taxon>Planctomycetales</taxon>
        <taxon>Planctomycetaceae</taxon>
        <taxon>Calycomorphotria</taxon>
    </lineage>
</organism>
<dbReference type="AlphaFoldDB" id="A0A517T8M1"/>
<dbReference type="Gene3D" id="2.170.16.10">
    <property type="entry name" value="Hedgehog/Intein (Hint) domain"/>
    <property type="match status" value="1"/>
</dbReference>
<sequence length="417" mass="46242">MLRNGRRRDDEPIVGKNGTKQGGGKPGSVPALPVSTEGTSEILESNQLSVEPRVKMAEKTIADSFESENHQKPAATSNQQSKAPGVNRIHRKTRKPRTMRRSLMNIFGLLLLLGGTLTAGWELLGHDEVEASYESRPTLLAAKNELDTSHRKKIEDIQIGDRVLARDEFGEEIGWQPVRRLFRNTVDHLRFVKLRSPDGPTQTIEATDEHPFWSTDRNNWIAAVDLKLGEQLTGPDGQPLAVVWNTREDHPEGVAVYNFEVTNAHTYYVSAPGDPRGPPVLAHNACGVGGKVEQPRDVYGRFRAKKSVGDAIPGSPNVDDFVENARRNGYDVFGTEISVRTPFGLRRYDAVIRNRQTGSVLGVEIKSSRAALTRFDKAARQQKAADIWVRMNGGLQAVGKGIDIMIDDVISLYWKLP</sequence>